<gene>
    <name evidence="2" type="ORF">NUM_48450</name>
</gene>
<name>A0A8J4ADI5_9ACTN</name>
<evidence type="ECO:0000313" key="2">
    <source>
        <dbReference type="EMBL" id="GIL29591.1"/>
    </source>
</evidence>
<dbReference type="Proteomes" id="UP000614996">
    <property type="component" value="Unassembled WGS sequence"/>
</dbReference>
<evidence type="ECO:0000256" key="1">
    <source>
        <dbReference type="SAM" id="MobiDB-lite"/>
    </source>
</evidence>
<dbReference type="RefSeq" id="WP_207127257.1">
    <property type="nucleotide sequence ID" value="NZ_BOPO01000096.1"/>
</dbReference>
<feature type="compositionally biased region" description="Basic and acidic residues" evidence="1">
    <location>
        <begin position="41"/>
        <end position="62"/>
    </location>
</feature>
<feature type="compositionally biased region" description="Basic and acidic residues" evidence="1">
    <location>
        <begin position="24"/>
        <end position="34"/>
    </location>
</feature>
<organism evidence="2 3">
    <name type="scientific">Actinocatenispora comari</name>
    <dbReference type="NCBI Taxonomy" id="2807577"/>
    <lineage>
        <taxon>Bacteria</taxon>
        <taxon>Bacillati</taxon>
        <taxon>Actinomycetota</taxon>
        <taxon>Actinomycetes</taxon>
        <taxon>Micromonosporales</taxon>
        <taxon>Micromonosporaceae</taxon>
        <taxon>Actinocatenispora</taxon>
    </lineage>
</organism>
<keyword evidence="3" id="KW-1185">Reference proteome</keyword>
<protein>
    <submittedName>
        <fullName evidence="2">Uncharacterized protein</fullName>
    </submittedName>
</protein>
<sequence>MTALVFIAAFAVLLAVAQLLGLPHDSRDGHDWHPPRPGQRRPAEPDVAHRTPEPEDRRRQLPEPDGTVVPLRPPRHRPAA</sequence>
<comment type="caution">
    <text evidence="2">The sequence shown here is derived from an EMBL/GenBank/DDBJ whole genome shotgun (WGS) entry which is preliminary data.</text>
</comment>
<dbReference type="EMBL" id="BOPO01000096">
    <property type="protein sequence ID" value="GIL29591.1"/>
    <property type="molecule type" value="Genomic_DNA"/>
</dbReference>
<feature type="region of interest" description="Disordered" evidence="1">
    <location>
        <begin position="23"/>
        <end position="80"/>
    </location>
</feature>
<proteinExistence type="predicted"/>
<accession>A0A8J4ADI5</accession>
<dbReference type="AlphaFoldDB" id="A0A8J4ADI5"/>
<reference evidence="3" key="1">
    <citation type="journal article" date="2021" name="Int. J. Syst. Evol. Microbiol.">
        <title>Actinocatenispora comari sp. nov., an endophytic actinomycete isolated from aerial parts of Comarum salesowianum.</title>
        <authorList>
            <person name="Oyunbileg N."/>
            <person name="Iizaka Y."/>
            <person name="Hamada M."/>
            <person name="Davaapurev B.O."/>
            <person name="Fukumoto A."/>
            <person name="Tsetseg B."/>
            <person name="Kato F."/>
            <person name="Tamura T."/>
            <person name="Batkhuu J."/>
            <person name="Anzai Y."/>
        </authorList>
    </citation>
    <scope>NUCLEOTIDE SEQUENCE [LARGE SCALE GENOMIC DNA]</scope>
    <source>
        <strain evidence="3">NUM-2625</strain>
    </source>
</reference>
<evidence type="ECO:0000313" key="3">
    <source>
        <dbReference type="Proteomes" id="UP000614996"/>
    </source>
</evidence>